<sequence length="280" mass="31474">MAMPIDKDSLSSPKFTFGNGDVRILLTCNDGTEATALVSSHALSLASPIWKALLHPTVPQLDFRHIAFDALIIILAITHLKFRDVPQRLPYATLLHVATLCNDYDCVDLVTVFLPQWLADEAVESLKPGQENWLFITWVFGRNEVFENLATHMVKSMYLDEHGQWCISGGVLRGPWPPKIFDRMVSVRKSTIKALLSICYEQTNYYTRRETRTTRCEFDFAVCDSTSYGSLVLGYNAIGLWPAKSADDIRCAISELVSGMRGVEVHTLGDRVHGGRVERH</sequence>
<feature type="non-terminal residue" evidence="1">
    <location>
        <position position="280"/>
    </location>
</feature>
<reference evidence="1 2" key="1">
    <citation type="submission" date="2018-05" db="EMBL/GenBank/DDBJ databases">
        <title>Genome sequencing and assembly of the regulated plant pathogen Lachnellula willkommii and related sister species for the development of diagnostic species identification markers.</title>
        <authorList>
            <person name="Giroux E."/>
            <person name="Bilodeau G."/>
        </authorList>
    </citation>
    <scope>NUCLEOTIDE SEQUENCE [LARGE SCALE GENOMIC DNA]</scope>
    <source>
        <strain evidence="1 2">CBS 172.35</strain>
    </source>
</reference>
<dbReference type="AlphaFoldDB" id="A0A559MAP4"/>
<keyword evidence="2" id="KW-1185">Reference proteome</keyword>
<name>A0A559MAP4_9HELO</name>
<protein>
    <recommendedName>
        <fullName evidence="3">BTB domain-containing protein</fullName>
    </recommendedName>
</protein>
<proteinExistence type="predicted"/>
<accession>A0A559MAP4</accession>
<gene>
    <name evidence="1" type="ORF">LAWI1_G005080</name>
</gene>
<evidence type="ECO:0000313" key="1">
    <source>
        <dbReference type="EMBL" id="TVY90017.1"/>
    </source>
</evidence>
<comment type="caution">
    <text evidence="1">The sequence shown here is derived from an EMBL/GenBank/DDBJ whole genome shotgun (WGS) entry which is preliminary data.</text>
</comment>
<dbReference type="EMBL" id="QGML01001012">
    <property type="protein sequence ID" value="TVY90017.1"/>
    <property type="molecule type" value="Genomic_DNA"/>
</dbReference>
<dbReference type="Proteomes" id="UP000315522">
    <property type="component" value="Unassembled WGS sequence"/>
</dbReference>
<evidence type="ECO:0000313" key="2">
    <source>
        <dbReference type="Proteomes" id="UP000315522"/>
    </source>
</evidence>
<evidence type="ECO:0008006" key="3">
    <source>
        <dbReference type="Google" id="ProtNLM"/>
    </source>
</evidence>
<organism evidence="1 2">
    <name type="scientific">Lachnellula willkommii</name>
    <dbReference type="NCBI Taxonomy" id="215461"/>
    <lineage>
        <taxon>Eukaryota</taxon>
        <taxon>Fungi</taxon>
        <taxon>Dikarya</taxon>
        <taxon>Ascomycota</taxon>
        <taxon>Pezizomycotina</taxon>
        <taxon>Leotiomycetes</taxon>
        <taxon>Helotiales</taxon>
        <taxon>Lachnaceae</taxon>
        <taxon>Lachnellula</taxon>
    </lineage>
</organism>